<gene>
    <name evidence="2" type="ORF">FNV44_05835</name>
</gene>
<protein>
    <submittedName>
        <fullName evidence="2">Restriction endonuclease</fullName>
    </submittedName>
</protein>
<dbReference type="GO" id="GO:0003677">
    <property type="term" value="F:DNA binding"/>
    <property type="evidence" value="ECO:0007669"/>
    <property type="project" value="InterPro"/>
</dbReference>
<evidence type="ECO:0000259" key="1">
    <source>
        <dbReference type="Pfam" id="PF04471"/>
    </source>
</evidence>
<dbReference type="Proteomes" id="UP000315938">
    <property type="component" value="Unassembled WGS sequence"/>
</dbReference>
<keyword evidence="2" id="KW-0255">Endonuclease</keyword>
<dbReference type="AlphaFoldDB" id="A0A553IG93"/>
<dbReference type="GO" id="GO:0004519">
    <property type="term" value="F:endonuclease activity"/>
    <property type="evidence" value="ECO:0007669"/>
    <property type="project" value="UniProtKB-KW"/>
</dbReference>
<dbReference type="EMBL" id="VKID01000002">
    <property type="protein sequence ID" value="TRX99225.1"/>
    <property type="molecule type" value="Genomic_DNA"/>
</dbReference>
<dbReference type="InterPro" id="IPR011335">
    <property type="entry name" value="Restrct_endonuc-II-like"/>
</dbReference>
<organism evidence="2 3">
    <name type="scientific">Acholeplasma laidlawii</name>
    <dbReference type="NCBI Taxonomy" id="2148"/>
    <lineage>
        <taxon>Bacteria</taxon>
        <taxon>Bacillati</taxon>
        <taxon>Mycoplasmatota</taxon>
        <taxon>Mollicutes</taxon>
        <taxon>Acholeplasmatales</taxon>
        <taxon>Acholeplasmataceae</taxon>
        <taxon>Acholeplasma</taxon>
    </lineage>
</organism>
<dbReference type="GO" id="GO:0009307">
    <property type="term" value="P:DNA restriction-modification system"/>
    <property type="evidence" value="ECO:0007669"/>
    <property type="project" value="InterPro"/>
</dbReference>
<accession>A0A553IG93</accession>
<sequence length="79" mass="9237">MKVKILKSTEDEILTLIDQLKPHVFKKIIAETYKRSGFRVKITKGSHDYGVDVFAEKRKDKIYIQAKLYLKQKVNLKAV</sequence>
<keyword evidence="2" id="KW-0540">Nuclease</keyword>
<evidence type="ECO:0000313" key="2">
    <source>
        <dbReference type="EMBL" id="TRX99225.1"/>
    </source>
</evidence>
<proteinExistence type="predicted"/>
<name>A0A553IG93_ACHLA</name>
<dbReference type="SUPFAM" id="SSF52980">
    <property type="entry name" value="Restriction endonuclease-like"/>
    <property type="match status" value="1"/>
</dbReference>
<reference evidence="2 3" key="1">
    <citation type="submission" date="2019-07" db="EMBL/GenBank/DDBJ databases">
        <title>Genome sequence of Acholeplasma laidlawii strain with increased resistance to erythromycin.</title>
        <authorList>
            <person name="Medvedeva E.S."/>
            <person name="Baranova N.B."/>
            <person name="Siniagina M.N."/>
            <person name="Mouzykantov A."/>
            <person name="Chernova O.A."/>
            <person name="Chernov V.M."/>
        </authorList>
    </citation>
    <scope>NUCLEOTIDE SEQUENCE [LARGE SCALE GENOMIC DNA]</scope>
    <source>
        <strain evidence="2 3">PG8REry</strain>
    </source>
</reference>
<comment type="caution">
    <text evidence="2">The sequence shown here is derived from an EMBL/GenBank/DDBJ whole genome shotgun (WGS) entry which is preliminary data.</text>
</comment>
<evidence type="ECO:0000313" key="3">
    <source>
        <dbReference type="Proteomes" id="UP000315938"/>
    </source>
</evidence>
<keyword evidence="2" id="KW-0378">Hydrolase</keyword>
<feature type="domain" description="Restriction endonuclease type IV Mrr" evidence="1">
    <location>
        <begin position="17"/>
        <end position="79"/>
    </location>
</feature>
<dbReference type="InterPro" id="IPR011856">
    <property type="entry name" value="tRNA_endonuc-like_dom_sf"/>
</dbReference>
<dbReference type="Gene3D" id="3.40.1350.10">
    <property type="match status" value="1"/>
</dbReference>
<dbReference type="InterPro" id="IPR007560">
    <property type="entry name" value="Restrct_endonuc_IV_Mrr"/>
</dbReference>
<dbReference type="Pfam" id="PF04471">
    <property type="entry name" value="Mrr_cat"/>
    <property type="match status" value="1"/>
</dbReference>